<comment type="caution">
    <text evidence="3">The sequence shown here is derived from an EMBL/GenBank/DDBJ whole genome shotgun (WGS) entry which is preliminary data.</text>
</comment>
<name>A0A496PLF7_9MICC</name>
<dbReference type="InterPro" id="IPR004555">
    <property type="entry name" value="G6PDH_assembly_OpcA"/>
</dbReference>
<feature type="domain" description="Glucose-6-phosphate dehydrogenase assembly protein OpcA C-terminal" evidence="2">
    <location>
        <begin position="165"/>
        <end position="297"/>
    </location>
</feature>
<evidence type="ECO:0000259" key="1">
    <source>
        <dbReference type="Pfam" id="PF10128"/>
    </source>
</evidence>
<dbReference type="Pfam" id="PF20171">
    <property type="entry name" value="OpcA_G6PD_C"/>
    <property type="match status" value="1"/>
</dbReference>
<feature type="domain" description="Glucose-6-phosphate dehydrogenase assembly protein OpcA N-terminal" evidence="1">
    <location>
        <begin position="51"/>
        <end position="161"/>
    </location>
</feature>
<dbReference type="PANTHER" id="PTHR38658">
    <property type="entry name" value="OXPP CYCLE PROTEIN OPCA-RELATED"/>
    <property type="match status" value="1"/>
</dbReference>
<gene>
    <name evidence="3" type="ORF">DWQ67_04520</name>
</gene>
<dbReference type="Pfam" id="PF10128">
    <property type="entry name" value="OpcA_G6PD_assem"/>
    <property type="match status" value="1"/>
</dbReference>
<reference evidence="3 4" key="1">
    <citation type="submission" date="2018-07" db="EMBL/GenBank/DDBJ databases">
        <title>Arthrobacter sp. nov., isolated from raw cow's milk with high bacterial count.</title>
        <authorList>
            <person name="Hahne J."/>
            <person name="Isele D."/>
            <person name="Lipski A."/>
        </authorList>
    </citation>
    <scope>NUCLEOTIDE SEQUENCE [LARGE SCALE GENOMIC DNA]</scope>
    <source>
        <strain evidence="3 4">JZ R-183</strain>
    </source>
</reference>
<accession>A0A496PLF7</accession>
<dbReference type="PANTHER" id="PTHR38658:SF1">
    <property type="entry name" value="OXPP CYCLE PROTEIN OPCA-RELATED"/>
    <property type="match status" value="1"/>
</dbReference>
<sequence length="314" mass="33950">MIVDLPDTLTAKVAKTLVMLRKQGDVGGTARVLTLVVVTRPGREERAITAAQEAAREHPCRVIAVVTGDPDAPTRMDAQVRVGGDAGASEVITLRVQGELAQPNESLISAIMLPDDPVVTWWPDGVPEDVSTTPLGRISQRRITDASAEEQPSEALERLARGWRPGDSDLSWTRLTLWRTQIASITEQFGVHTLRDITVQGSVGSPSTALLAAWLQLALPNVPVFMAEAAGDSPLVGVRFSRRGGDVELSRPRGDLAELYLPGQSVQRVSMPVRSLAACLTEELRRLDDDVVFGRVLTRGLAQYDRSSVAPSPR</sequence>
<evidence type="ECO:0000313" key="4">
    <source>
        <dbReference type="Proteomes" id="UP000273119"/>
    </source>
</evidence>
<keyword evidence="4" id="KW-1185">Reference proteome</keyword>
<organism evidence="3 4">
    <name type="scientific">Galactobacter caseinivorans</name>
    <dbReference type="NCBI Taxonomy" id="2676123"/>
    <lineage>
        <taxon>Bacteria</taxon>
        <taxon>Bacillati</taxon>
        <taxon>Actinomycetota</taxon>
        <taxon>Actinomycetes</taxon>
        <taxon>Micrococcales</taxon>
        <taxon>Micrococcaceae</taxon>
        <taxon>Galactobacter</taxon>
    </lineage>
</organism>
<dbReference type="EMBL" id="QQXL01000002">
    <property type="protein sequence ID" value="RKW71245.1"/>
    <property type="molecule type" value="Genomic_DNA"/>
</dbReference>
<dbReference type="AlphaFoldDB" id="A0A496PLF7"/>
<protein>
    <submittedName>
        <fullName evidence="3">OpcA protein</fullName>
    </submittedName>
</protein>
<dbReference type="InterPro" id="IPR046802">
    <property type="entry name" value="OpcA_G6PD_C"/>
</dbReference>
<dbReference type="InterPro" id="IPR046801">
    <property type="entry name" value="OpcA_G6PD_N"/>
</dbReference>
<evidence type="ECO:0000259" key="2">
    <source>
        <dbReference type="Pfam" id="PF20171"/>
    </source>
</evidence>
<evidence type="ECO:0000313" key="3">
    <source>
        <dbReference type="EMBL" id="RKW71245.1"/>
    </source>
</evidence>
<dbReference type="RefSeq" id="WP_121484579.1">
    <property type="nucleotide sequence ID" value="NZ_QQXL01000002.1"/>
</dbReference>
<dbReference type="Proteomes" id="UP000273119">
    <property type="component" value="Unassembled WGS sequence"/>
</dbReference>
<proteinExistence type="predicted"/>